<evidence type="ECO:0000313" key="3">
    <source>
        <dbReference type="Proteomes" id="UP000295777"/>
    </source>
</evidence>
<accession>A0A4R1GP65</accession>
<gene>
    <name evidence="2" type="ORF">CLV27_0043</name>
</gene>
<name>A0A4R1GP65_9BACT</name>
<keyword evidence="3" id="KW-1185">Reference proteome</keyword>
<comment type="caution">
    <text evidence="2">The sequence shown here is derived from an EMBL/GenBank/DDBJ whole genome shotgun (WGS) entry which is preliminary data.</text>
</comment>
<dbReference type="EMBL" id="SMFV01000001">
    <property type="protein sequence ID" value="TCK06242.1"/>
    <property type="molecule type" value="Genomic_DNA"/>
</dbReference>
<keyword evidence="1" id="KW-0732">Signal</keyword>
<dbReference type="InterPro" id="IPR036280">
    <property type="entry name" value="Multihaem_cyt_sf"/>
</dbReference>
<feature type="chain" id="PRO_5020267075" description="Cytochrome c-552/4 domain-containing protein" evidence="1">
    <location>
        <begin position="19"/>
        <end position="237"/>
    </location>
</feature>
<sequence>MKKFLVLAFLITGGVAVAGSNPLLTAPATDSKKWEEKLKEFERPELPKEEGYPKPFHSPNSYEYALNDVCSACHTFAAHKKDEKYAPFYNAHGTFLSCNTCHFVKEGVTYRWGEIEGGKVVLKESGDFYGLEYVRLGNRVVLSGEDSKAKILPVLNGEPVELPLKGNEGLLDDPAAVARMHNALTEPLKCDDCHRESGRLDFRALGFSEERVRDLEHNEVLEGLKKYETLHFPKFIW</sequence>
<dbReference type="Proteomes" id="UP000295777">
    <property type="component" value="Unassembled WGS sequence"/>
</dbReference>
<proteinExistence type="predicted"/>
<feature type="signal peptide" evidence="1">
    <location>
        <begin position="1"/>
        <end position="18"/>
    </location>
</feature>
<organism evidence="2 3">
    <name type="scientific">Phorcysia thermohydrogeniphila</name>
    <dbReference type="NCBI Taxonomy" id="936138"/>
    <lineage>
        <taxon>Bacteria</taxon>
        <taxon>Pseudomonadati</taxon>
        <taxon>Aquificota</taxon>
        <taxon>Aquificia</taxon>
        <taxon>Desulfurobacteriales</taxon>
        <taxon>Desulfurobacteriaceae</taxon>
        <taxon>Phorcysia</taxon>
    </lineage>
</organism>
<evidence type="ECO:0000313" key="2">
    <source>
        <dbReference type="EMBL" id="TCK06242.1"/>
    </source>
</evidence>
<reference evidence="2 3" key="1">
    <citation type="submission" date="2019-03" db="EMBL/GenBank/DDBJ databases">
        <title>Genomic Encyclopedia of Archaeal and Bacterial Type Strains, Phase II (KMG-II): from individual species to whole genera.</title>
        <authorList>
            <person name="Goeker M."/>
        </authorList>
    </citation>
    <scope>NUCLEOTIDE SEQUENCE [LARGE SCALE GENOMIC DNA]</scope>
    <source>
        <strain evidence="2 3">DSM 24425</strain>
    </source>
</reference>
<evidence type="ECO:0000256" key="1">
    <source>
        <dbReference type="SAM" id="SignalP"/>
    </source>
</evidence>
<dbReference type="AlphaFoldDB" id="A0A4R1GP65"/>
<evidence type="ECO:0008006" key="4">
    <source>
        <dbReference type="Google" id="ProtNLM"/>
    </source>
</evidence>
<protein>
    <recommendedName>
        <fullName evidence="4">Cytochrome c-552/4 domain-containing protein</fullName>
    </recommendedName>
</protein>
<dbReference type="RefSeq" id="WP_132524604.1">
    <property type="nucleotide sequence ID" value="NZ_SMFV01000001.1"/>
</dbReference>
<dbReference type="OrthoDB" id="9788513at2"/>
<dbReference type="SUPFAM" id="SSF48695">
    <property type="entry name" value="Multiheme cytochromes"/>
    <property type="match status" value="1"/>
</dbReference>